<gene>
    <name evidence="1" type="ORF">SAMN05216225_100311</name>
</gene>
<evidence type="ECO:0000313" key="2">
    <source>
        <dbReference type="Proteomes" id="UP000183988"/>
    </source>
</evidence>
<dbReference type="AlphaFoldDB" id="A0A1M5DUF4"/>
<organism evidence="1 2">
    <name type="scientific">Ornithinibacillus halophilus</name>
    <dbReference type="NCBI Taxonomy" id="930117"/>
    <lineage>
        <taxon>Bacteria</taxon>
        <taxon>Bacillati</taxon>
        <taxon>Bacillota</taxon>
        <taxon>Bacilli</taxon>
        <taxon>Bacillales</taxon>
        <taxon>Bacillaceae</taxon>
        <taxon>Ornithinibacillus</taxon>
    </lineage>
</organism>
<protein>
    <submittedName>
        <fullName evidence="1">Uncharacterized protein</fullName>
    </submittedName>
</protein>
<name>A0A1M5DUF4_9BACI</name>
<dbReference type="EMBL" id="FQVW01000003">
    <property type="protein sequence ID" value="SHF70633.1"/>
    <property type="molecule type" value="Genomic_DNA"/>
</dbReference>
<dbReference type="Proteomes" id="UP000183988">
    <property type="component" value="Unassembled WGS sequence"/>
</dbReference>
<accession>A0A1M5DUF4</accession>
<keyword evidence="2" id="KW-1185">Reference proteome</keyword>
<reference evidence="1 2" key="1">
    <citation type="submission" date="2016-11" db="EMBL/GenBank/DDBJ databases">
        <authorList>
            <person name="Jaros S."/>
            <person name="Januszkiewicz K."/>
            <person name="Wedrychowicz H."/>
        </authorList>
    </citation>
    <scope>NUCLEOTIDE SEQUENCE [LARGE SCALE GENOMIC DNA]</scope>
    <source>
        <strain evidence="1 2">IBRC-M 10683</strain>
    </source>
</reference>
<proteinExistence type="predicted"/>
<evidence type="ECO:0000313" key="1">
    <source>
        <dbReference type="EMBL" id="SHF70633.1"/>
    </source>
</evidence>
<sequence>MSSIISKLFRKKKCFICNQKAVSPQYYLDDQHNKVAVCYKCIEYAERRAMPRFKWGR</sequence>
<dbReference type="STRING" id="930117.SAMN05216225_100311"/>